<comment type="similarity">
    <text evidence="2 6">Belongs to the IL-10 family.</text>
</comment>
<evidence type="ECO:0000256" key="1">
    <source>
        <dbReference type="ARBA" id="ARBA00004613"/>
    </source>
</evidence>
<proteinExistence type="inferred from homology"/>
<protein>
    <recommendedName>
        <fullName evidence="6">Interleukin family protein</fullName>
    </recommendedName>
</protein>
<evidence type="ECO:0000313" key="8">
    <source>
        <dbReference type="Proteomes" id="UP000827986"/>
    </source>
</evidence>
<keyword evidence="4 6" id="KW-0964">Secreted</keyword>
<dbReference type="AlphaFoldDB" id="A0A9D4ATY1"/>
<comment type="function">
    <text evidence="6">Immune regulatory cytokine.</text>
</comment>
<evidence type="ECO:0000256" key="3">
    <source>
        <dbReference type="ARBA" id="ARBA00022514"/>
    </source>
</evidence>
<evidence type="ECO:0000256" key="6">
    <source>
        <dbReference type="RuleBase" id="RU368043"/>
    </source>
</evidence>
<dbReference type="PRINTS" id="PR01937">
    <property type="entry name" value="INTRLEUKIN24"/>
</dbReference>
<evidence type="ECO:0000256" key="2">
    <source>
        <dbReference type="ARBA" id="ARBA00008813"/>
    </source>
</evidence>
<gene>
    <name evidence="7" type="ORF">KIL84_006316</name>
</gene>
<comment type="caution">
    <text evidence="7">The sequence shown here is derived from an EMBL/GenBank/DDBJ whole genome shotgun (WGS) entry which is preliminary data.</text>
</comment>
<organism evidence="7 8">
    <name type="scientific">Mauremys mutica</name>
    <name type="common">yellowpond turtle</name>
    <dbReference type="NCBI Taxonomy" id="74926"/>
    <lineage>
        <taxon>Eukaryota</taxon>
        <taxon>Metazoa</taxon>
        <taxon>Chordata</taxon>
        <taxon>Craniata</taxon>
        <taxon>Vertebrata</taxon>
        <taxon>Euteleostomi</taxon>
        <taxon>Archelosauria</taxon>
        <taxon>Testudinata</taxon>
        <taxon>Testudines</taxon>
        <taxon>Cryptodira</taxon>
        <taxon>Durocryptodira</taxon>
        <taxon>Testudinoidea</taxon>
        <taxon>Geoemydidae</taxon>
        <taxon>Geoemydinae</taxon>
        <taxon>Mauremys</taxon>
    </lineage>
</organism>
<evidence type="ECO:0000256" key="4">
    <source>
        <dbReference type="ARBA" id="ARBA00022525"/>
    </source>
</evidence>
<keyword evidence="5" id="KW-0732">Signal</keyword>
<dbReference type="InterPro" id="IPR020443">
    <property type="entry name" value="IL-10/19/20/24/26"/>
</dbReference>
<dbReference type="InterPro" id="IPR009079">
    <property type="entry name" value="4_helix_cytokine-like_core"/>
</dbReference>
<dbReference type="Pfam" id="PF00726">
    <property type="entry name" value="IL10"/>
    <property type="match status" value="1"/>
</dbReference>
<name>A0A9D4ATY1_9SAUR</name>
<dbReference type="EMBL" id="JAHDVG010000483">
    <property type="protein sequence ID" value="KAH1170698.1"/>
    <property type="molecule type" value="Genomic_DNA"/>
</dbReference>
<sequence length="208" mass="24169">MISTLQVRQHIKKQANTYYRIRFYVDKVFKHCETEDSHVNRKISSIANSFLSIKKKFRQCNEQNVCDCGEEAIEKYKQILTNYGQQSKDERTDIRILHKSYSLQDTEPVDRCCFLRRLLRFYLATVFSHCKASSPLVSRKVSSIANSFLSIKKDLRLCHEVSMCHCGEDVKHKCGQILSQYEKMDLASAGLKALGELDILLDWMDKAD</sequence>
<accession>A0A9D4ATY1</accession>
<reference evidence="7" key="1">
    <citation type="submission" date="2021-09" db="EMBL/GenBank/DDBJ databases">
        <title>The genome of Mauremys mutica provides insights into the evolution of semi-aquatic lifestyle.</title>
        <authorList>
            <person name="Gong S."/>
            <person name="Gao Y."/>
        </authorList>
    </citation>
    <scope>NUCLEOTIDE SEQUENCE</scope>
    <source>
        <strain evidence="7">MM-2020</strain>
        <tissue evidence="7">Muscle</tissue>
    </source>
</reference>
<dbReference type="Gene3D" id="1.20.1250.10">
    <property type="match status" value="2"/>
</dbReference>
<dbReference type="GO" id="GO:0005615">
    <property type="term" value="C:extracellular space"/>
    <property type="evidence" value="ECO:0007669"/>
    <property type="project" value="UniProtKB-UniRule"/>
</dbReference>
<dbReference type="PANTHER" id="PTHR48482:SF2">
    <property type="entry name" value="INTERLEUKIN-20"/>
    <property type="match status" value="1"/>
</dbReference>
<comment type="subcellular location">
    <subcellularLocation>
        <location evidence="1 6">Secreted</location>
    </subcellularLocation>
</comment>
<dbReference type="Proteomes" id="UP000827986">
    <property type="component" value="Unassembled WGS sequence"/>
</dbReference>
<keyword evidence="8" id="KW-1185">Reference proteome</keyword>
<dbReference type="InterPro" id="IPR020444">
    <property type="entry name" value="IL-24"/>
</dbReference>
<dbReference type="GO" id="GO:0005125">
    <property type="term" value="F:cytokine activity"/>
    <property type="evidence" value="ECO:0007669"/>
    <property type="project" value="UniProtKB-UniRule"/>
</dbReference>
<dbReference type="SUPFAM" id="SSF47266">
    <property type="entry name" value="4-helical cytokines"/>
    <property type="match status" value="2"/>
</dbReference>
<evidence type="ECO:0000313" key="7">
    <source>
        <dbReference type="EMBL" id="KAH1170698.1"/>
    </source>
</evidence>
<evidence type="ECO:0000256" key="5">
    <source>
        <dbReference type="ARBA" id="ARBA00022729"/>
    </source>
</evidence>
<dbReference type="PANTHER" id="PTHR48482">
    <property type="entry name" value="INTERLEUKIN-19-RELATED"/>
    <property type="match status" value="1"/>
</dbReference>
<keyword evidence="3 6" id="KW-0202">Cytokine</keyword>